<dbReference type="SUPFAM" id="SSF63999">
    <property type="entry name" value="Thiamin pyrophosphokinase, catalytic domain"/>
    <property type="match status" value="1"/>
</dbReference>
<evidence type="ECO:0000313" key="8">
    <source>
        <dbReference type="Proteomes" id="UP000662904"/>
    </source>
</evidence>
<evidence type="ECO:0000256" key="3">
    <source>
        <dbReference type="ARBA" id="ARBA00022777"/>
    </source>
</evidence>
<dbReference type="InterPro" id="IPR036759">
    <property type="entry name" value="TPK_catalytic_sf"/>
</dbReference>
<dbReference type="NCBIfam" id="NF040608">
    <property type="entry name" value="division_SteA"/>
    <property type="match status" value="1"/>
</dbReference>
<dbReference type="Proteomes" id="UP000662904">
    <property type="component" value="Chromosome"/>
</dbReference>
<evidence type="ECO:0000256" key="4">
    <source>
        <dbReference type="ARBA" id="ARBA00022840"/>
    </source>
</evidence>
<feature type="domain" description="SteA-like C-terminal" evidence="6">
    <location>
        <begin position="321"/>
        <end position="371"/>
    </location>
</feature>
<evidence type="ECO:0000256" key="5">
    <source>
        <dbReference type="SAM" id="Phobius"/>
    </source>
</evidence>
<keyword evidence="5" id="KW-1133">Transmembrane helix</keyword>
<dbReference type="KEGG" id="kme:H0A61_02454"/>
<dbReference type="EMBL" id="CP059066">
    <property type="protein sequence ID" value="QSQ10062.1"/>
    <property type="molecule type" value="Genomic_DNA"/>
</dbReference>
<keyword evidence="3" id="KW-0418">Kinase</keyword>
<keyword evidence="4" id="KW-0067">ATP-binding</keyword>
<keyword evidence="1" id="KW-0808">Transferase</keyword>
<reference evidence="7" key="1">
    <citation type="submission" date="2020-07" db="EMBL/GenBank/DDBJ databases">
        <title>Koleobacter methoxysyntrophicus gen. nov., sp. nov., a novel anaerobic bacterium isolated from deep subsurface oil field and proposal of Koleobacterales ord. nov. in the phylum Firmicutes.</title>
        <authorList>
            <person name="Sakamoto S."/>
            <person name="Tamaki H."/>
        </authorList>
    </citation>
    <scope>NUCLEOTIDE SEQUENCE</scope>
    <source>
        <strain evidence="7">NRmbB1</strain>
    </source>
</reference>
<dbReference type="GO" id="GO:0004788">
    <property type="term" value="F:thiamine diphosphokinase activity"/>
    <property type="evidence" value="ECO:0007669"/>
    <property type="project" value="InterPro"/>
</dbReference>
<keyword evidence="5" id="KW-0472">Membrane</keyword>
<proteinExistence type="predicted"/>
<organism evidence="7 8">
    <name type="scientific">Koleobacter methoxysyntrophicus</name>
    <dbReference type="NCBI Taxonomy" id="2751313"/>
    <lineage>
        <taxon>Bacteria</taxon>
        <taxon>Bacillati</taxon>
        <taxon>Bacillota</taxon>
        <taxon>Clostridia</taxon>
        <taxon>Koleobacterales</taxon>
        <taxon>Koleobacteraceae</taxon>
        <taxon>Koleobacter</taxon>
    </lineage>
</organism>
<evidence type="ECO:0000256" key="1">
    <source>
        <dbReference type="ARBA" id="ARBA00022679"/>
    </source>
</evidence>
<keyword evidence="2" id="KW-0547">Nucleotide-binding</keyword>
<dbReference type="InterPro" id="IPR022215">
    <property type="entry name" value="SteA-like_C"/>
</dbReference>
<dbReference type="RefSeq" id="WP_206707385.1">
    <property type="nucleotide sequence ID" value="NZ_CP059066.1"/>
</dbReference>
<sequence length="374" mass="41697">MNCIAGKVKLDKRTKKLVERLESGDIAVIDHQDLDELAAESLVSKKVKAVINTKKFISGKYPTLGPGVLLEAGIFLLEIEDNRIFSTLKDGDRIKIKGTKVFYGNKKVGEGTIIDNRIFQSKLELAKNNITAELDKFIENTMEYIQKEKNIFLWNLDIPKTKTVIRNKHVLIVVRGKNYKKDLYTIRSYIHEVKPVLIGVDGGGDALLEFGLKPDIIIGDMDSVSDRCLQSGAEIIVHAYSNGEAPGLQRVKNLGLEYRIFPVPGTSEDIAMLLAFERGADLIVAVGSHSNLVDFLEKGRQGMASTFLVRLKVGSILVDAKGVSKLYCNNFKSRYIIAIFLSSLLPIIIIGISSLQVRYFFKLLSLKFKLMMGL</sequence>
<accession>A0A8A0RQ74</accession>
<gene>
    <name evidence="7" type="ORF">H0A61_02454</name>
</gene>
<evidence type="ECO:0000256" key="2">
    <source>
        <dbReference type="ARBA" id="ARBA00022741"/>
    </source>
</evidence>
<dbReference type="GO" id="GO:0016301">
    <property type="term" value="F:kinase activity"/>
    <property type="evidence" value="ECO:0007669"/>
    <property type="project" value="UniProtKB-KW"/>
</dbReference>
<dbReference type="Gene3D" id="3.40.50.10240">
    <property type="entry name" value="Thiamin pyrophosphokinase, catalytic domain"/>
    <property type="match status" value="1"/>
</dbReference>
<feature type="transmembrane region" description="Helical" evidence="5">
    <location>
        <begin position="335"/>
        <end position="361"/>
    </location>
</feature>
<evidence type="ECO:0000259" key="6">
    <source>
        <dbReference type="Pfam" id="PF12555"/>
    </source>
</evidence>
<protein>
    <recommendedName>
        <fullName evidence="6">SteA-like C-terminal domain-containing protein</fullName>
    </recommendedName>
</protein>
<keyword evidence="8" id="KW-1185">Reference proteome</keyword>
<dbReference type="Pfam" id="PF12555">
    <property type="entry name" value="SteA-like_C"/>
    <property type="match status" value="1"/>
</dbReference>
<dbReference type="AlphaFoldDB" id="A0A8A0RQ74"/>
<name>A0A8A0RQ74_9FIRM</name>
<keyword evidence="5" id="KW-0812">Transmembrane</keyword>
<evidence type="ECO:0000313" key="7">
    <source>
        <dbReference type="EMBL" id="QSQ10062.1"/>
    </source>
</evidence>
<dbReference type="GO" id="GO:0009229">
    <property type="term" value="P:thiamine diphosphate biosynthetic process"/>
    <property type="evidence" value="ECO:0007669"/>
    <property type="project" value="InterPro"/>
</dbReference>
<dbReference type="InterPro" id="IPR047795">
    <property type="entry name" value="Put_SteA-like"/>
</dbReference>
<dbReference type="GO" id="GO:0005524">
    <property type="term" value="F:ATP binding"/>
    <property type="evidence" value="ECO:0007669"/>
    <property type="project" value="UniProtKB-KW"/>
</dbReference>